<comment type="caution">
    <text evidence="2">The sequence shown here is derived from an EMBL/GenBank/DDBJ whole genome shotgun (WGS) entry which is preliminary data.</text>
</comment>
<evidence type="ECO:0000313" key="3">
    <source>
        <dbReference type="Proteomes" id="UP001185927"/>
    </source>
</evidence>
<name>A0ABU4C4M4_RHOGO</name>
<proteinExistence type="predicted"/>
<dbReference type="InterPro" id="IPR036388">
    <property type="entry name" value="WH-like_DNA-bd_sf"/>
</dbReference>
<accession>A0ABU4C4M4</accession>
<protein>
    <submittedName>
        <fullName evidence="2">MarR family transcriptional regulator</fullName>
    </submittedName>
</protein>
<dbReference type="RefSeq" id="WP_317545935.1">
    <property type="nucleotide sequence ID" value="NZ_JAWLKB010000048.1"/>
</dbReference>
<feature type="domain" description="HTH marR-type" evidence="1">
    <location>
        <begin position="33"/>
        <end position="136"/>
    </location>
</feature>
<dbReference type="EMBL" id="JAWLKB010000048">
    <property type="protein sequence ID" value="MDV6271468.1"/>
    <property type="molecule type" value="Genomic_DNA"/>
</dbReference>
<dbReference type="Proteomes" id="UP001185927">
    <property type="component" value="Unassembled WGS sequence"/>
</dbReference>
<sequence>MSDDTQWLKPDEIRAWLAVASLLEVLPAVLNSQLKSDIGINHFEYMLLAGLSESPNRSTPMSDLAAFAAGSISRVSHALTRMENRGWVRRCAREGIGGQLTVVLTDDGMDVVRQAAPGHVTQVRELVVDRLGTERTIEFGRMAEAILKQVNPIGYKLITERYP</sequence>
<dbReference type="SUPFAM" id="SSF46785">
    <property type="entry name" value="Winged helix' DNA-binding domain"/>
    <property type="match status" value="1"/>
</dbReference>
<organism evidence="2 3">
    <name type="scientific">Rhodococcus globerulus</name>
    <dbReference type="NCBI Taxonomy" id="33008"/>
    <lineage>
        <taxon>Bacteria</taxon>
        <taxon>Bacillati</taxon>
        <taxon>Actinomycetota</taxon>
        <taxon>Actinomycetes</taxon>
        <taxon>Mycobacteriales</taxon>
        <taxon>Nocardiaceae</taxon>
        <taxon>Rhodococcus</taxon>
    </lineage>
</organism>
<keyword evidence="3" id="KW-1185">Reference proteome</keyword>
<dbReference type="InterPro" id="IPR000835">
    <property type="entry name" value="HTH_MarR-typ"/>
</dbReference>
<dbReference type="SMART" id="SM00347">
    <property type="entry name" value="HTH_MARR"/>
    <property type="match status" value="1"/>
</dbReference>
<reference evidence="2 3" key="1">
    <citation type="submission" date="2023-10" db="EMBL/GenBank/DDBJ databases">
        <title>Development of a sustainable strategy for remediation of hydrocarbon-contaminated territories based on the waste exchange concept.</title>
        <authorList>
            <person name="Krivoruchko A."/>
        </authorList>
    </citation>
    <scope>NUCLEOTIDE SEQUENCE [LARGE SCALE GENOMIC DNA]</scope>
    <source>
        <strain evidence="2 3">IEGM 1203</strain>
    </source>
</reference>
<dbReference type="Gene3D" id="1.10.10.10">
    <property type="entry name" value="Winged helix-like DNA-binding domain superfamily/Winged helix DNA-binding domain"/>
    <property type="match status" value="1"/>
</dbReference>
<gene>
    <name evidence="2" type="ORF">R3Q16_33210</name>
</gene>
<evidence type="ECO:0000313" key="2">
    <source>
        <dbReference type="EMBL" id="MDV6271468.1"/>
    </source>
</evidence>
<dbReference type="InterPro" id="IPR036390">
    <property type="entry name" value="WH_DNA-bd_sf"/>
</dbReference>
<evidence type="ECO:0000259" key="1">
    <source>
        <dbReference type="SMART" id="SM00347"/>
    </source>
</evidence>